<organism evidence="2">
    <name type="scientific">marine sediment metagenome</name>
    <dbReference type="NCBI Taxonomy" id="412755"/>
    <lineage>
        <taxon>unclassified sequences</taxon>
        <taxon>metagenomes</taxon>
        <taxon>ecological metagenomes</taxon>
    </lineage>
</organism>
<gene>
    <name evidence="2" type="ORF">LCGC14_2649920</name>
</gene>
<sequence>MLGAMSEHISWWMVVLIFAVFFPGWLWGGGYLFRKSLLKHSQKRRITLGRGILVSFLSGLTGAIAGGVIYLVGKTAWPPPPESTNPVSIWGIILAVPTFAIIAYLVVFSMSRMSVGKTLKTCAWPLVSTIILSGIIGTVCGLAVDSSIKKKVRQNRLIRHTMENFVEIFEAIMRKDPTDPPASLEGLVGVKDFDPKVLQNPANPSGRGYFYVPTPLVARRRDVKKKILVCDFREDSVRDLRIVLFNNGIVED</sequence>
<keyword evidence="1" id="KW-1133">Transmembrane helix</keyword>
<dbReference type="EMBL" id="LAZR01045924">
    <property type="protein sequence ID" value="KKK97720.1"/>
    <property type="molecule type" value="Genomic_DNA"/>
</dbReference>
<feature type="transmembrane region" description="Helical" evidence="1">
    <location>
        <begin position="87"/>
        <end position="110"/>
    </location>
</feature>
<name>A0A0F9AHE2_9ZZZZ</name>
<accession>A0A0F9AHE2</accession>
<keyword evidence="1" id="KW-0812">Transmembrane</keyword>
<feature type="transmembrane region" description="Helical" evidence="1">
    <location>
        <begin position="12"/>
        <end position="33"/>
    </location>
</feature>
<feature type="non-terminal residue" evidence="2">
    <location>
        <position position="252"/>
    </location>
</feature>
<keyword evidence="1" id="KW-0472">Membrane</keyword>
<protein>
    <submittedName>
        <fullName evidence="2">Uncharacterized protein</fullName>
    </submittedName>
</protein>
<reference evidence="2" key="1">
    <citation type="journal article" date="2015" name="Nature">
        <title>Complex archaea that bridge the gap between prokaryotes and eukaryotes.</title>
        <authorList>
            <person name="Spang A."/>
            <person name="Saw J.H."/>
            <person name="Jorgensen S.L."/>
            <person name="Zaremba-Niedzwiedzka K."/>
            <person name="Martijn J."/>
            <person name="Lind A.E."/>
            <person name="van Eijk R."/>
            <person name="Schleper C."/>
            <person name="Guy L."/>
            <person name="Ettema T.J."/>
        </authorList>
    </citation>
    <scope>NUCLEOTIDE SEQUENCE</scope>
</reference>
<proteinExistence type="predicted"/>
<comment type="caution">
    <text evidence="2">The sequence shown here is derived from an EMBL/GenBank/DDBJ whole genome shotgun (WGS) entry which is preliminary data.</text>
</comment>
<dbReference type="AlphaFoldDB" id="A0A0F9AHE2"/>
<feature type="transmembrane region" description="Helical" evidence="1">
    <location>
        <begin position="53"/>
        <end position="72"/>
    </location>
</feature>
<evidence type="ECO:0000256" key="1">
    <source>
        <dbReference type="SAM" id="Phobius"/>
    </source>
</evidence>
<evidence type="ECO:0000313" key="2">
    <source>
        <dbReference type="EMBL" id="KKK97720.1"/>
    </source>
</evidence>
<feature type="transmembrane region" description="Helical" evidence="1">
    <location>
        <begin position="122"/>
        <end position="144"/>
    </location>
</feature>